<feature type="domain" description="DUF2510" evidence="3">
    <location>
        <begin position="19"/>
        <end position="50"/>
    </location>
</feature>
<keyword evidence="2" id="KW-0812">Transmembrane</keyword>
<comment type="caution">
    <text evidence="4">The sequence shown here is derived from an EMBL/GenBank/DDBJ whole genome shotgun (WGS) entry which is preliminary data.</text>
</comment>
<keyword evidence="2" id="KW-0472">Membrane</keyword>
<dbReference type="Pfam" id="PF10708">
    <property type="entry name" value="DUF2510"/>
    <property type="match status" value="1"/>
</dbReference>
<keyword evidence="2" id="KW-1133">Transmembrane helix</keyword>
<evidence type="ECO:0000313" key="4">
    <source>
        <dbReference type="EMBL" id="RZU66060.1"/>
    </source>
</evidence>
<sequence>MSSHTVQTVAPHRSTPPRGWYPDPRGSNQLRWWDGAAWTAQLTPRPTASAVPALPAATAVTTAVTTATGVTGVTGVTAPASAEPGPTAPRTSGAATERSGTTDGYDWQRETERLAPMPSAAPRVEQWDVRDVPRHSGTTAVWLLAFTPYLSLPLLAGADILVRGTSLDGGSSAGLFAALTLYALVFVLATRDNTVLARRGHRRRAQPSWALLGALPYLIVRTVNVRRETGVGTAPLWMWVINLLCAGALLYAAVTIAGPIRDLDLLGGML</sequence>
<evidence type="ECO:0000259" key="3">
    <source>
        <dbReference type="Pfam" id="PF10708"/>
    </source>
</evidence>
<organism evidence="4 5">
    <name type="scientific">Microterricola gilva</name>
    <dbReference type="NCBI Taxonomy" id="393267"/>
    <lineage>
        <taxon>Bacteria</taxon>
        <taxon>Bacillati</taxon>
        <taxon>Actinomycetota</taxon>
        <taxon>Actinomycetes</taxon>
        <taxon>Micrococcales</taxon>
        <taxon>Microbacteriaceae</taxon>
        <taxon>Microterricola</taxon>
    </lineage>
</organism>
<dbReference type="Proteomes" id="UP000291483">
    <property type="component" value="Unassembled WGS sequence"/>
</dbReference>
<dbReference type="OrthoDB" id="5244233at2"/>
<reference evidence="4 5" key="1">
    <citation type="submission" date="2019-02" db="EMBL/GenBank/DDBJ databases">
        <title>Sequencing the genomes of 1000 actinobacteria strains.</title>
        <authorList>
            <person name="Klenk H.-P."/>
        </authorList>
    </citation>
    <scope>NUCLEOTIDE SEQUENCE [LARGE SCALE GENOMIC DNA]</scope>
    <source>
        <strain evidence="4 5">DSM 18319</strain>
    </source>
</reference>
<evidence type="ECO:0000256" key="2">
    <source>
        <dbReference type="SAM" id="Phobius"/>
    </source>
</evidence>
<protein>
    <submittedName>
        <fullName evidence="4">Uncharacterized protein DUF2510</fullName>
    </submittedName>
</protein>
<name>A0A4Q8AN58_9MICO</name>
<gene>
    <name evidence="4" type="ORF">EV379_2406</name>
</gene>
<keyword evidence="5" id="KW-1185">Reference proteome</keyword>
<dbReference type="AlphaFoldDB" id="A0A4Q8AN58"/>
<dbReference type="InterPro" id="IPR018929">
    <property type="entry name" value="DUF2510"/>
</dbReference>
<feature type="compositionally biased region" description="Polar residues" evidence="1">
    <location>
        <begin position="89"/>
        <end position="102"/>
    </location>
</feature>
<feature type="transmembrane region" description="Helical" evidence="2">
    <location>
        <begin position="237"/>
        <end position="260"/>
    </location>
</feature>
<proteinExistence type="predicted"/>
<feature type="transmembrane region" description="Helical" evidence="2">
    <location>
        <begin position="140"/>
        <end position="158"/>
    </location>
</feature>
<feature type="region of interest" description="Disordered" evidence="1">
    <location>
        <begin position="1"/>
        <end position="24"/>
    </location>
</feature>
<feature type="region of interest" description="Disordered" evidence="1">
    <location>
        <begin position="75"/>
        <end position="107"/>
    </location>
</feature>
<dbReference type="EMBL" id="SHLC01000001">
    <property type="protein sequence ID" value="RZU66060.1"/>
    <property type="molecule type" value="Genomic_DNA"/>
</dbReference>
<feature type="transmembrane region" description="Helical" evidence="2">
    <location>
        <begin position="170"/>
        <end position="189"/>
    </location>
</feature>
<evidence type="ECO:0000313" key="5">
    <source>
        <dbReference type="Proteomes" id="UP000291483"/>
    </source>
</evidence>
<accession>A0A4Q8AN58</accession>
<evidence type="ECO:0000256" key="1">
    <source>
        <dbReference type="SAM" id="MobiDB-lite"/>
    </source>
</evidence>